<dbReference type="Pfam" id="PF18146">
    <property type="entry name" value="CinA_KH"/>
    <property type="match status" value="1"/>
</dbReference>
<dbReference type="NCBIfam" id="TIGR00200">
    <property type="entry name" value="cinA_nterm"/>
    <property type="match status" value="1"/>
</dbReference>
<dbReference type="PATRIC" id="fig|1140003.3.peg.1703"/>
<dbReference type="EMBL" id="ASWO01000003">
    <property type="protein sequence ID" value="EOT86072.1"/>
    <property type="molecule type" value="Genomic_DNA"/>
</dbReference>
<dbReference type="eggNOG" id="COG1546">
    <property type="taxonomic scope" value="Bacteria"/>
</dbReference>
<dbReference type="Gene3D" id="3.30.70.2860">
    <property type="match status" value="1"/>
</dbReference>
<dbReference type="Pfam" id="PF02464">
    <property type="entry name" value="CinA"/>
    <property type="match status" value="1"/>
</dbReference>
<dbReference type="SUPFAM" id="SSF142433">
    <property type="entry name" value="CinA-like"/>
    <property type="match status" value="1"/>
</dbReference>
<gene>
    <name evidence="1" type="primary">cinA</name>
    <name evidence="3" type="ORF">I573_00825</name>
</gene>
<evidence type="ECO:0000259" key="2">
    <source>
        <dbReference type="SMART" id="SM00852"/>
    </source>
</evidence>
<dbReference type="PANTHER" id="PTHR13939:SF0">
    <property type="entry name" value="NMN AMIDOHYDROLASE-LIKE PROTEIN YFAY"/>
    <property type="match status" value="1"/>
</dbReference>
<comment type="similarity">
    <text evidence="1">Belongs to the CinA family.</text>
</comment>
<protein>
    <recommendedName>
        <fullName evidence="1">Putative competence-damage inducible protein</fullName>
    </recommendedName>
</protein>
<dbReference type="Gene3D" id="3.90.950.20">
    <property type="entry name" value="CinA-like"/>
    <property type="match status" value="1"/>
</dbReference>
<dbReference type="Proteomes" id="UP000015961">
    <property type="component" value="Unassembled WGS sequence"/>
</dbReference>
<evidence type="ECO:0000256" key="1">
    <source>
        <dbReference type="HAMAP-Rule" id="MF_00226"/>
    </source>
</evidence>
<evidence type="ECO:0000313" key="4">
    <source>
        <dbReference type="Proteomes" id="UP000015961"/>
    </source>
</evidence>
<dbReference type="InterPro" id="IPR050101">
    <property type="entry name" value="CinA"/>
</dbReference>
<dbReference type="SUPFAM" id="SSF53218">
    <property type="entry name" value="Molybdenum cofactor biosynthesis proteins"/>
    <property type="match status" value="1"/>
</dbReference>
<dbReference type="InterPro" id="IPR008136">
    <property type="entry name" value="CinA_C"/>
</dbReference>
<name>S0NWV5_9ENTE</name>
<dbReference type="Gene3D" id="3.40.980.10">
    <property type="entry name" value="MoaB/Mog-like domain"/>
    <property type="match status" value="1"/>
</dbReference>
<comment type="caution">
    <text evidence="3">The sequence shown here is derived from an EMBL/GenBank/DDBJ whole genome shotgun (WGS) entry which is preliminary data.</text>
</comment>
<dbReference type="InterPro" id="IPR001453">
    <property type="entry name" value="MoaB/Mog_dom"/>
</dbReference>
<evidence type="ECO:0000313" key="3">
    <source>
        <dbReference type="EMBL" id="EOT86072.1"/>
    </source>
</evidence>
<dbReference type="InterPro" id="IPR041424">
    <property type="entry name" value="CinA_KH"/>
</dbReference>
<proteinExistence type="inferred from homology"/>
<dbReference type="CDD" id="cd00885">
    <property type="entry name" value="cinA"/>
    <property type="match status" value="1"/>
</dbReference>
<feature type="domain" description="MoaB/Mog" evidence="2">
    <location>
        <begin position="4"/>
        <end position="172"/>
    </location>
</feature>
<dbReference type="AlphaFoldDB" id="S0NWV5"/>
<accession>S0NWV5</accession>
<dbReference type="InterPro" id="IPR036425">
    <property type="entry name" value="MoaB/Mog-like_dom_sf"/>
</dbReference>
<dbReference type="NCBIfam" id="TIGR00199">
    <property type="entry name" value="PncC_domain"/>
    <property type="match status" value="1"/>
</dbReference>
<organism evidence="3 4">
    <name type="scientific">Enterococcus sulfureus ATCC 49903</name>
    <dbReference type="NCBI Taxonomy" id="1140003"/>
    <lineage>
        <taxon>Bacteria</taxon>
        <taxon>Bacillati</taxon>
        <taxon>Bacillota</taxon>
        <taxon>Bacilli</taxon>
        <taxon>Lactobacillales</taxon>
        <taxon>Enterococcaceae</taxon>
        <taxon>Enterococcus</taxon>
    </lineage>
</organism>
<dbReference type="InterPro" id="IPR036653">
    <property type="entry name" value="CinA-like_C"/>
</dbReference>
<dbReference type="PIRSF" id="PIRSF006728">
    <property type="entry name" value="CinA"/>
    <property type="match status" value="1"/>
</dbReference>
<dbReference type="OrthoDB" id="9801454at2"/>
<sequence>MKAEIIAVGTELLLGQIVNTNATFLAEEFANVGIDMYYQSVVGDNEARLEELLSLAESRSDLVILCGGLGPTKDDLTKQVVAKHVGKSLVQDPKGYQKLVDFFAKRNQEMTENNLLQALIIEGAVPLENETGLAVGMLYVDEETQTNYLLFPGPPNELKPMVYHHALPLIAKQFLQKDHLISRVLRFYGIGESRLVTELADLIENQTNPTVAPYAKPNEVTLRLTVKTDSKEWGNTQLDQLEQKILDQVGDYFYGYGDQNSLAKVVVEQLKHTQQTIAVAESLTSGLVQATFGEIPGVSEIFKGGVVVYDAKMKQDLLDIPKELLEKEGTVSEICAREMARNIRIRSNSDYGLSLTGVAGPDKLEGKEVGTVYIGLSTPSRTLVQEFYFPRDRQSIRQNAVMAAFDLVRKELLRK</sequence>
<reference evidence="3 4" key="1">
    <citation type="submission" date="2013-03" db="EMBL/GenBank/DDBJ databases">
        <title>The Genome Sequence of Enterococcus sulfureus ATCC_49903 (PacBio/Illumina hybrid assembly).</title>
        <authorList>
            <consortium name="The Broad Institute Genomics Platform"/>
            <consortium name="The Broad Institute Genome Sequencing Center for Infectious Disease"/>
            <person name="Earl A."/>
            <person name="Russ C."/>
            <person name="Gilmore M."/>
            <person name="Surin D."/>
            <person name="Walker B."/>
            <person name="Young S."/>
            <person name="Zeng Q."/>
            <person name="Gargeya S."/>
            <person name="Fitzgerald M."/>
            <person name="Haas B."/>
            <person name="Abouelleil A."/>
            <person name="Allen A.W."/>
            <person name="Alvarado L."/>
            <person name="Arachchi H.M."/>
            <person name="Berlin A.M."/>
            <person name="Chapman S.B."/>
            <person name="Gainer-Dewar J."/>
            <person name="Goldberg J."/>
            <person name="Griggs A."/>
            <person name="Gujja S."/>
            <person name="Hansen M."/>
            <person name="Howarth C."/>
            <person name="Imamovic A."/>
            <person name="Ireland A."/>
            <person name="Larimer J."/>
            <person name="McCowan C."/>
            <person name="Murphy C."/>
            <person name="Pearson M."/>
            <person name="Poon T.W."/>
            <person name="Priest M."/>
            <person name="Roberts A."/>
            <person name="Saif S."/>
            <person name="Shea T."/>
            <person name="Sisk P."/>
            <person name="Sykes S."/>
            <person name="Wortman J."/>
            <person name="Nusbaum C."/>
            <person name="Birren B."/>
        </authorList>
    </citation>
    <scope>NUCLEOTIDE SEQUENCE [LARGE SCALE GENOMIC DNA]</scope>
    <source>
        <strain evidence="3 4">ATCC 49903</strain>
    </source>
</reference>
<dbReference type="eggNOG" id="COG1058">
    <property type="taxonomic scope" value="Bacteria"/>
</dbReference>
<dbReference type="HAMAP" id="MF_00226_B">
    <property type="entry name" value="CinA_B"/>
    <property type="match status" value="1"/>
</dbReference>
<keyword evidence="4" id="KW-1185">Reference proteome</keyword>
<dbReference type="Pfam" id="PF00994">
    <property type="entry name" value="MoCF_biosynth"/>
    <property type="match status" value="1"/>
</dbReference>
<dbReference type="SMART" id="SM00852">
    <property type="entry name" value="MoCF_biosynth"/>
    <property type="match status" value="1"/>
</dbReference>
<dbReference type="RefSeq" id="WP_016186202.1">
    <property type="nucleotide sequence ID" value="NZ_ASWO01000003.1"/>
</dbReference>
<dbReference type="STRING" id="1140003.OMY_01765"/>
<dbReference type="InterPro" id="IPR008135">
    <property type="entry name" value="Competence-induced_CinA"/>
</dbReference>
<dbReference type="PANTHER" id="PTHR13939">
    <property type="entry name" value="NICOTINAMIDE-NUCLEOTIDE AMIDOHYDROLASE PNCC"/>
    <property type="match status" value="1"/>
</dbReference>
<dbReference type="NCBIfam" id="NF001813">
    <property type="entry name" value="PRK00549.1"/>
    <property type="match status" value="1"/>
</dbReference>